<accession>A0AAE7WBN1</accession>
<name>A0AAE7WBN1_9CAUD</name>
<dbReference type="EMBL" id="MZ616364">
    <property type="protein sequence ID" value="QYC51542.1"/>
    <property type="molecule type" value="Genomic_DNA"/>
</dbReference>
<organism evidence="1 2">
    <name type="scientific">Erwinia phage KEY</name>
    <dbReference type="NCBI Taxonomy" id="2821255"/>
    <lineage>
        <taxon>Viruses</taxon>
        <taxon>Duplodnaviria</taxon>
        <taxon>Heunggongvirae</taxon>
        <taxon>Uroviricota</taxon>
        <taxon>Caudoviricetes</taxon>
        <taxon>Demerecviridae</taxon>
        <taxon>Keyvirus</taxon>
        <taxon>Keyvirus key</taxon>
    </lineage>
</organism>
<evidence type="ECO:0000313" key="2">
    <source>
        <dbReference type="Proteomes" id="UP001215551"/>
    </source>
</evidence>
<sequence length="171" mass="19389">MKPVLFLDIDGVLNSGRRAEAYKEGDTDDLLFFEDPRGFLHYVEKDKLEMFQRFVERIDAVIVGVSSWFEATNQYTTEKDMAINAAIAEFLGIRHRFIGTTRTTGGGLSRGEAVKALVIQNEWKVWAVVDDGGPNMYSYFTRQINGREGLLPINLDMIGWDIAAMQERAKC</sequence>
<dbReference type="Pfam" id="PF18143">
    <property type="entry name" value="HAD_SAK_2"/>
    <property type="match status" value="1"/>
</dbReference>
<reference evidence="2" key="1">
    <citation type="journal article" date="2023" name="Virus Res">
        <title>Broad-host-range lytic Erwinia phage Key with exopolysaccharide degrading activity.</title>
        <authorList>
            <person name="Zlatohurska M."/>
            <person name="Gorb T."/>
            <person name="Romaniuk L."/>
            <person name="Shenderovska N."/>
            <person name="Faidiuk Y."/>
            <person name="Zhuminska G."/>
            <person name="Hubar Y."/>
            <person name="Hubar O."/>
            <person name="Kropinski A.M."/>
            <person name="Kushkina A."/>
            <person name="Tovkach F."/>
        </authorList>
    </citation>
    <scope>NUCLEOTIDE SEQUENCE [LARGE SCALE GENOMIC DNA]</scope>
</reference>
<evidence type="ECO:0000313" key="1">
    <source>
        <dbReference type="EMBL" id="QYC51542.1"/>
    </source>
</evidence>
<dbReference type="Proteomes" id="UP001215551">
    <property type="component" value="Segment"/>
</dbReference>
<keyword evidence="2" id="KW-1185">Reference proteome</keyword>
<proteinExistence type="predicted"/>
<protein>
    <submittedName>
        <fullName evidence="1">Uncharacterized protein</fullName>
    </submittedName>
</protein>
<gene>
    <name evidence="1" type="ORF">key_051</name>
</gene>